<organism evidence="8 9">
    <name type="scientific">Tritrichomonas musculus</name>
    <dbReference type="NCBI Taxonomy" id="1915356"/>
    <lineage>
        <taxon>Eukaryota</taxon>
        <taxon>Metamonada</taxon>
        <taxon>Parabasalia</taxon>
        <taxon>Tritrichomonadida</taxon>
        <taxon>Tritrichomonadidae</taxon>
        <taxon>Tritrichomonas</taxon>
    </lineage>
</organism>
<evidence type="ECO:0000256" key="2">
    <source>
        <dbReference type="ARBA" id="ARBA00022737"/>
    </source>
</evidence>
<keyword evidence="6" id="KW-0812">Transmembrane</keyword>
<feature type="transmembrane region" description="Helical" evidence="6">
    <location>
        <begin position="336"/>
        <end position="355"/>
    </location>
</feature>
<dbReference type="EMBL" id="JAPFFF010000007">
    <property type="protein sequence ID" value="KAK8886751.1"/>
    <property type="molecule type" value="Genomic_DNA"/>
</dbReference>
<gene>
    <name evidence="8" type="ORF">M9Y10_042219</name>
</gene>
<evidence type="ECO:0000256" key="3">
    <source>
        <dbReference type="ARBA" id="ARBA00022741"/>
    </source>
</evidence>
<evidence type="ECO:0000256" key="4">
    <source>
        <dbReference type="ARBA" id="ARBA00022840"/>
    </source>
</evidence>
<dbReference type="SMART" id="SM00382">
    <property type="entry name" value="AAA"/>
    <property type="match status" value="1"/>
</dbReference>
<dbReference type="PANTHER" id="PTHR19229">
    <property type="entry name" value="ATP-BINDING CASSETTE TRANSPORTER SUBFAMILY A ABCA"/>
    <property type="match status" value="1"/>
</dbReference>
<reference evidence="8 9" key="1">
    <citation type="submission" date="2024-04" db="EMBL/GenBank/DDBJ databases">
        <title>Tritrichomonas musculus Genome.</title>
        <authorList>
            <person name="Alves-Ferreira E."/>
            <person name="Grigg M."/>
            <person name="Lorenzi H."/>
            <person name="Galac M."/>
        </authorList>
    </citation>
    <scope>NUCLEOTIDE SEQUENCE [LARGE SCALE GENOMIC DNA]</scope>
    <source>
        <strain evidence="8 9">EAF2021</strain>
    </source>
</reference>
<keyword evidence="2" id="KW-0677">Repeat</keyword>
<evidence type="ECO:0000256" key="6">
    <source>
        <dbReference type="SAM" id="Phobius"/>
    </source>
</evidence>
<evidence type="ECO:0000313" key="9">
    <source>
        <dbReference type="Proteomes" id="UP001470230"/>
    </source>
</evidence>
<evidence type="ECO:0000259" key="7">
    <source>
        <dbReference type="PROSITE" id="PS50893"/>
    </source>
</evidence>
<evidence type="ECO:0000313" key="8">
    <source>
        <dbReference type="EMBL" id="KAK8886751.1"/>
    </source>
</evidence>
<dbReference type="Pfam" id="PF00005">
    <property type="entry name" value="ABC_tran"/>
    <property type="match status" value="1"/>
</dbReference>
<evidence type="ECO:0000256" key="1">
    <source>
        <dbReference type="ARBA" id="ARBA00022448"/>
    </source>
</evidence>
<protein>
    <recommendedName>
        <fullName evidence="7">ABC transporter domain-containing protein</fullName>
    </recommendedName>
</protein>
<keyword evidence="3" id="KW-0547">Nucleotide-binding</keyword>
<feature type="domain" description="ABC transporter" evidence="7">
    <location>
        <begin position="501"/>
        <end position="731"/>
    </location>
</feature>
<dbReference type="InterPro" id="IPR026082">
    <property type="entry name" value="ABCA"/>
</dbReference>
<feature type="transmembrane region" description="Helical" evidence="6">
    <location>
        <begin position="225"/>
        <end position="249"/>
    </location>
</feature>
<sequence length="816" mass="92248">MSDLLAPLADLSTFEAQSSRPPVKFSILFKQTLKLQFLLRRRKQNYYLSYIIGVFFTFFFLFLAYLPMPTSNDDPHPTHIDQSKLLSYTKFFFSRNSSYLYITSKNKDNAIKISEDMFEAVNYEFLPNINEVSKKVINSSTSSSSSFGIEINIDPPLNHADSTTDHFNSISVTTINPTLATYSGSTFINSFFEYFADKYLPNTTFSLAYRYFAHPSSNSALNVQFVAIIYFIISHALILLSSIVLYYTLNSSKLLFLLEINGVTNKVRFYVILVTLIIEHLPVNIISTVLFCFIGPTTKGTNFFLFFVSDYLFTLSLFAIQIFFQPLLHSKGSSTAFCTILILFFVLFEYFIMFQQYIPKIAYQVILCLFPPASFIGMSNLMIQRKGDLGPMSFSSLDYKFNGVSGHFTLSAQAISTLLYVIMALLGNLCNPNCYGKPPLGWSNLFKIGAWKKMLSKSRRRPLISINRKSSNFNQTANEFANSQESLTEAVREFDTTKCIIEFDSLKKTYKPETKALDSVSLKISQGEFIVMIGSNGSGKTTLLTSVIGAINVDEGMILFYGEELKNDFDEILYPELGVAFQENVLFGELTVEEHFQLFGGLSGFSENQTKSDMNNLLNILKMGDMMHTKCDGLSGGSKRKLSVALSLLKKPAVVVLDEPTAGVDAQSRQLIWKVVNDFTGATVITACHSVEECESISTRLLLMSKGQIAFVGTAAEMREKYNCCYFVTVIENEDVDMQKVLECANDVEKARGRVRISSEHKNTLMIPNNLHFADILWHIDENKERLGIRKYTVQVENLEETMRKIIEDEEALIQQ</sequence>
<dbReference type="PANTHER" id="PTHR19229:SF36">
    <property type="entry name" value="ATP-BINDING CASSETTE SUB-FAMILY A MEMBER 2"/>
    <property type="match status" value="1"/>
</dbReference>
<comment type="caution">
    <text evidence="8">The sequence shown here is derived from an EMBL/GenBank/DDBJ whole genome shotgun (WGS) entry which is preliminary data.</text>
</comment>
<name>A0ABR2K6K1_9EUKA</name>
<dbReference type="Proteomes" id="UP001470230">
    <property type="component" value="Unassembled WGS sequence"/>
</dbReference>
<feature type="transmembrane region" description="Helical" evidence="6">
    <location>
        <begin position="269"/>
        <end position="297"/>
    </location>
</feature>
<dbReference type="InterPro" id="IPR027417">
    <property type="entry name" value="P-loop_NTPase"/>
</dbReference>
<feature type="transmembrane region" description="Helical" evidence="6">
    <location>
        <begin position="361"/>
        <end position="383"/>
    </location>
</feature>
<keyword evidence="6" id="KW-0472">Membrane</keyword>
<evidence type="ECO:0000256" key="5">
    <source>
        <dbReference type="SAM" id="Coils"/>
    </source>
</evidence>
<keyword evidence="1" id="KW-0813">Transport</keyword>
<dbReference type="PROSITE" id="PS50893">
    <property type="entry name" value="ABC_TRANSPORTER_2"/>
    <property type="match status" value="1"/>
</dbReference>
<keyword evidence="9" id="KW-1185">Reference proteome</keyword>
<accession>A0ABR2K6K1</accession>
<dbReference type="Gene3D" id="3.40.50.300">
    <property type="entry name" value="P-loop containing nucleotide triphosphate hydrolases"/>
    <property type="match status" value="1"/>
</dbReference>
<dbReference type="InterPro" id="IPR003593">
    <property type="entry name" value="AAA+_ATPase"/>
</dbReference>
<feature type="transmembrane region" description="Helical" evidence="6">
    <location>
        <begin position="47"/>
        <end position="66"/>
    </location>
</feature>
<feature type="transmembrane region" description="Helical" evidence="6">
    <location>
        <begin position="303"/>
        <end position="324"/>
    </location>
</feature>
<proteinExistence type="predicted"/>
<dbReference type="SUPFAM" id="SSF52540">
    <property type="entry name" value="P-loop containing nucleoside triphosphate hydrolases"/>
    <property type="match status" value="1"/>
</dbReference>
<keyword evidence="5" id="KW-0175">Coiled coil</keyword>
<dbReference type="InterPro" id="IPR003439">
    <property type="entry name" value="ABC_transporter-like_ATP-bd"/>
</dbReference>
<feature type="coiled-coil region" evidence="5">
    <location>
        <begin position="789"/>
        <end position="816"/>
    </location>
</feature>
<keyword evidence="6" id="KW-1133">Transmembrane helix</keyword>
<keyword evidence="4" id="KW-0067">ATP-binding</keyword>